<dbReference type="Pfam" id="PF03167">
    <property type="entry name" value="UDG"/>
    <property type="match status" value="1"/>
</dbReference>
<protein>
    <submittedName>
        <fullName evidence="9">Single-strand selective monofunctional uracil DNA glycosylase</fullName>
    </submittedName>
</protein>
<evidence type="ECO:0000256" key="6">
    <source>
        <dbReference type="ARBA" id="ARBA00023204"/>
    </source>
</evidence>
<feature type="domain" description="Uracil-DNA glycosylase-like" evidence="8">
    <location>
        <begin position="160"/>
        <end position="339"/>
    </location>
</feature>
<dbReference type="Gene3D" id="3.40.470.10">
    <property type="entry name" value="Uracil-DNA glycosylase-like domain"/>
    <property type="match status" value="1"/>
</dbReference>
<keyword evidence="5" id="KW-0238">DNA-binding</keyword>
<evidence type="ECO:0000256" key="7">
    <source>
        <dbReference type="ARBA" id="ARBA00023242"/>
    </source>
</evidence>
<dbReference type="GO" id="GO:0017065">
    <property type="term" value="F:single-strand selective uracil DNA N-glycosylase activity"/>
    <property type="evidence" value="ECO:0007669"/>
    <property type="project" value="InterPro"/>
</dbReference>
<dbReference type="InterPro" id="IPR039134">
    <property type="entry name" value="SMUG1"/>
</dbReference>
<dbReference type="PANTHER" id="PTHR13235">
    <property type="entry name" value="SINGLE-STRAND SELECTIVE MONOFUNCTIONAL URACIL DNA GLYCOSYLASE"/>
    <property type="match status" value="1"/>
</dbReference>
<dbReference type="Proteomes" id="UP000440578">
    <property type="component" value="Unassembled WGS sequence"/>
</dbReference>
<keyword evidence="10" id="KW-1185">Reference proteome</keyword>
<dbReference type="PANTHER" id="PTHR13235:SF2">
    <property type="entry name" value="SINGLE-STRAND SELECTIVE MONOFUNCTIONAL URACIL DNA GLYCOSYLASE"/>
    <property type="match status" value="1"/>
</dbReference>
<evidence type="ECO:0000313" key="10">
    <source>
        <dbReference type="Proteomes" id="UP000440578"/>
    </source>
</evidence>
<evidence type="ECO:0000256" key="5">
    <source>
        <dbReference type="ARBA" id="ARBA00023125"/>
    </source>
</evidence>
<evidence type="ECO:0000313" key="9">
    <source>
        <dbReference type="EMBL" id="KAF0306333.1"/>
    </source>
</evidence>
<dbReference type="FunFam" id="3.40.470.10:FF:000005">
    <property type="entry name" value="Single-strand selective monofunctional uracil DNA glycosylase"/>
    <property type="match status" value="1"/>
</dbReference>
<comment type="caution">
    <text evidence="9">The sequence shown here is derived from an EMBL/GenBank/DDBJ whole genome shotgun (WGS) entry which is preliminary data.</text>
</comment>
<organism evidence="9 10">
    <name type="scientific">Amphibalanus amphitrite</name>
    <name type="common">Striped barnacle</name>
    <name type="synonym">Balanus amphitrite</name>
    <dbReference type="NCBI Taxonomy" id="1232801"/>
    <lineage>
        <taxon>Eukaryota</taxon>
        <taxon>Metazoa</taxon>
        <taxon>Ecdysozoa</taxon>
        <taxon>Arthropoda</taxon>
        <taxon>Crustacea</taxon>
        <taxon>Multicrustacea</taxon>
        <taxon>Cirripedia</taxon>
        <taxon>Thoracica</taxon>
        <taxon>Thoracicalcarea</taxon>
        <taxon>Balanomorpha</taxon>
        <taxon>Balanoidea</taxon>
        <taxon>Balanidae</taxon>
        <taxon>Amphibalaninae</taxon>
        <taxon>Amphibalanus</taxon>
    </lineage>
</organism>
<evidence type="ECO:0000256" key="3">
    <source>
        <dbReference type="ARBA" id="ARBA00022763"/>
    </source>
</evidence>
<evidence type="ECO:0000256" key="2">
    <source>
        <dbReference type="ARBA" id="ARBA00007889"/>
    </source>
</evidence>
<evidence type="ECO:0000259" key="8">
    <source>
        <dbReference type="Pfam" id="PF03167"/>
    </source>
</evidence>
<dbReference type="GO" id="GO:0005634">
    <property type="term" value="C:nucleus"/>
    <property type="evidence" value="ECO:0007669"/>
    <property type="project" value="UniProtKB-SubCell"/>
</dbReference>
<dbReference type="GO" id="GO:0000703">
    <property type="term" value="F:oxidized pyrimidine nucleobase lesion DNA N-glycosylase activity"/>
    <property type="evidence" value="ECO:0007669"/>
    <property type="project" value="TreeGrafter"/>
</dbReference>
<dbReference type="GO" id="GO:0006284">
    <property type="term" value="P:base-excision repair"/>
    <property type="evidence" value="ECO:0007669"/>
    <property type="project" value="InterPro"/>
</dbReference>
<dbReference type="EMBL" id="VIIS01000674">
    <property type="protein sequence ID" value="KAF0306333.1"/>
    <property type="molecule type" value="Genomic_DNA"/>
</dbReference>
<dbReference type="InterPro" id="IPR036895">
    <property type="entry name" value="Uracil-DNA_glycosylase-like_sf"/>
</dbReference>
<name>A0A6A4WJM9_AMPAM</name>
<dbReference type="OrthoDB" id="408702at2759"/>
<keyword evidence="6" id="KW-0234">DNA repair</keyword>
<dbReference type="SUPFAM" id="SSF52141">
    <property type="entry name" value="Uracil-DNA glycosylase-like"/>
    <property type="match status" value="1"/>
</dbReference>
<dbReference type="GO" id="GO:0003677">
    <property type="term" value="F:DNA binding"/>
    <property type="evidence" value="ECO:0007669"/>
    <property type="project" value="UniProtKB-KW"/>
</dbReference>
<keyword evidence="3" id="KW-0227">DNA damage</keyword>
<accession>A0A6A4WJM9</accession>
<comment type="similarity">
    <text evidence="2">Belongs to the uracil-DNA glycosylase (UDG) superfamily. SMUG1 family.</text>
</comment>
<sequence length="358" mass="39973">MVAGYCGSKSSSVNREHCQAKTESPLWRGGATDCDLTATYDKVATRIETEILRDITGSPPNKSRCSGEAPALLRSDEQGDVFTTEQTASRADDMMNAPVPPVYVDRASQVLCRERKMSEQLRYAVPDRFDNVTHVYRPLEYAAEPHANYVRRCLGHGWSVPVLVLGMNPGPFGMCQTGVPFGEIAAVRDWMGVSGSVGLPHYLQHPNLPITGFSCRRSEVSGRRFWGLWQSRCDTPDRLFRHVYVHNFCPLAFVESTDRTRNVTPEELSGPLRQQLEYICQQALVDIINVLGVRTVVGVGRYAEDQAKKALAAAGRRGQVQVHYLMHPSDSNPQAHNDWEEQADEQLTQAGVLPFPQW</sequence>
<dbReference type="AlphaFoldDB" id="A0A6A4WJM9"/>
<dbReference type="InterPro" id="IPR005122">
    <property type="entry name" value="Uracil-DNA_glycosylase-like"/>
</dbReference>
<reference evidence="9 10" key="1">
    <citation type="submission" date="2019-07" db="EMBL/GenBank/DDBJ databases">
        <title>Draft genome assembly of a fouling barnacle, Amphibalanus amphitrite (Darwin, 1854): The first reference genome for Thecostraca.</title>
        <authorList>
            <person name="Kim W."/>
        </authorList>
    </citation>
    <scope>NUCLEOTIDE SEQUENCE [LARGE SCALE GENOMIC DNA]</scope>
    <source>
        <strain evidence="9">SNU_AA5</strain>
        <tissue evidence="9">Soma without cirri and trophi</tissue>
    </source>
</reference>
<comment type="subcellular location">
    <subcellularLocation>
        <location evidence="1">Nucleus</location>
    </subcellularLocation>
</comment>
<gene>
    <name evidence="9" type="primary">SMUG1_2</name>
    <name evidence="9" type="ORF">FJT64_022131</name>
</gene>
<evidence type="ECO:0000256" key="4">
    <source>
        <dbReference type="ARBA" id="ARBA00022801"/>
    </source>
</evidence>
<proteinExistence type="inferred from homology"/>
<dbReference type="CDD" id="cd19374">
    <property type="entry name" value="UDG-F3_SMUG1-like"/>
    <property type="match status" value="1"/>
</dbReference>
<keyword evidence="7" id="KW-0539">Nucleus</keyword>
<evidence type="ECO:0000256" key="1">
    <source>
        <dbReference type="ARBA" id="ARBA00004123"/>
    </source>
</evidence>
<keyword evidence="4" id="KW-0378">Hydrolase</keyword>